<feature type="region of interest" description="Disordered" evidence="1">
    <location>
        <begin position="228"/>
        <end position="273"/>
    </location>
</feature>
<sequence>MAGTPGRGIEYLRQQQENFGGGGYVSSGLNKFYGISDTQAQFFFLTDGPELHVPLIHFEEVSRRDKSTFTTERICGRDNEGDAVELCPRCVAGADGPFPRLTAFVYVEARFWPTQQDTKGKAHADWEPVPSSGLTLYKETVNEVQLFMPRFKLENQVLELFEGDPTDPDFGTRERTLLGRRFRLVTTGARQQRQDIIHEGRQVVTIPEAIVAARAGLKDLAETVNMEWGDKNSGKNNPMGNAASAKMVSGDGRATPAEAATPAATPDTPDTAAQVADATVATLEF</sequence>
<organism evidence="2">
    <name type="scientific">marine sediment metagenome</name>
    <dbReference type="NCBI Taxonomy" id="412755"/>
    <lineage>
        <taxon>unclassified sequences</taxon>
        <taxon>metagenomes</taxon>
        <taxon>ecological metagenomes</taxon>
    </lineage>
</organism>
<gene>
    <name evidence="2" type="ORF">LCGC14_1023050</name>
</gene>
<reference evidence="2" key="1">
    <citation type="journal article" date="2015" name="Nature">
        <title>Complex archaea that bridge the gap between prokaryotes and eukaryotes.</title>
        <authorList>
            <person name="Spang A."/>
            <person name="Saw J.H."/>
            <person name="Jorgensen S.L."/>
            <person name="Zaremba-Niedzwiedzka K."/>
            <person name="Martijn J."/>
            <person name="Lind A.E."/>
            <person name="van Eijk R."/>
            <person name="Schleper C."/>
            <person name="Guy L."/>
            <person name="Ettema T.J."/>
        </authorList>
    </citation>
    <scope>NUCLEOTIDE SEQUENCE</scope>
</reference>
<accession>A0A0F9N1F2</accession>
<dbReference type="AlphaFoldDB" id="A0A0F9N1F2"/>
<proteinExistence type="predicted"/>
<evidence type="ECO:0000256" key="1">
    <source>
        <dbReference type="SAM" id="MobiDB-lite"/>
    </source>
</evidence>
<protein>
    <submittedName>
        <fullName evidence="2">Uncharacterized protein</fullName>
    </submittedName>
</protein>
<evidence type="ECO:0000313" key="2">
    <source>
        <dbReference type="EMBL" id="KKN11779.1"/>
    </source>
</evidence>
<comment type="caution">
    <text evidence="2">The sequence shown here is derived from an EMBL/GenBank/DDBJ whole genome shotgun (WGS) entry which is preliminary data.</text>
</comment>
<feature type="compositionally biased region" description="Low complexity" evidence="1">
    <location>
        <begin position="254"/>
        <end position="273"/>
    </location>
</feature>
<dbReference type="EMBL" id="LAZR01004100">
    <property type="protein sequence ID" value="KKN11779.1"/>
    <property type="molecule type" value="Genomic_DNA"/>
</dbReference>
<name>A0A0F9N1F2_9ZZZZ</name>